<reference evidence="3 4" key="1">
    <citation type="journal article" date="2013" name="Genome Announc.">
        <title>Complete Genomic Sequence of 'Thermofilum adornatus' Strain 1910bT, a Hyperthermophilic Anaerobic Organotrophic Crenarchaeon.</title>
        <authorList>
            <person name="Dominova I.N."/>
            <person name="Kublanov I.V."/>
            <person name="Podosokorskaya O.A."/>
            <person name="Derbikova K.S."/>
            <person name="Patrushev M.V."/>
            <person name="Toshchakov S.V."/>
        </authorList>
    </citation>
    <scope>NUCLEOTIDE SEQUENCE [LARGE SCALE GENOMIC DNA]</scope>
    <source>
        <strain evidence="4">1910b</strain>
    </source>
</reference>
<keyword evidence="2" id="KW-0812">Transmembrane</keyword>
<evidence type="ECO:0000256" key="2">
    <source>
        <dbReference type="SAM" id="Phobius"/>
    </source>
</evidence>
<sequence>MRSLRVPNYAVVVGIIISLILLVWIPYNVIQAVSNKTLDTLFGAIIVLVSMGAGGTLAFFSIAFGFTEPFVSTGDVDRKRRELREIEEKMRIYRARQRAMLEELDEIKRLLEEIRDLLKEGMAV</sequence>
<evidence type="ECO:0000313" key="4">
    <source>
        <dbReference type="Proteomes" id="UP000015543"/>
    </source>
</evidence>
<keyword evidence="2" id="KW-0472">Membrane</keyword>
<dbReference type="EMBL" id="CP006646">
    <property type="protein sequence ID" value="AGT35485.1"/>
    <property type="molecule type" value="Genomic_DNA"/>
</dbReference>
<evidence type="ECO:0000256" key="1">
    <source>
        <dbReference type="SAM" id="Coils"/>
    </source>
</evidence>
<protein>
    <submittedName>
        <fullName evidence="3">Uncharacterized protein</fullName>
    </submittedName>
</protein>
<dbReference type="AlphaFoldDB" id="S5Z7Y4"/>
<dbReference type="Proteomes" id="UP000015543">
    <property type="component" value="Chromosome"/>
</dbReference>
<feature type="transmembrane region" description="Helical" evidence="2">
    <location>
        <begin position="41"/>
        <end position="66"/>
    </location>
</feature>
<gene>
    <name evidence="3" type="ORF">N186_05720</name>
</gene>
<name>S5Z7Y4_9CREN</name>
<dbReference type="KEGG" id="thb:N186_05720"/>
<feature type="coiled-coil region" evidence="1">
    <location>
        <begin position="76"/>
        <end position="120"/>
    </location>
</feature>
<dbReference type="HOGENOM" id="CLU_1998852_0_0_2"/>
<proteinExistence type="predicted"/>
<keyword evidence="2" id="KW-1133">Transmembrane helix</keyword>
<organism evidence="3 4">
    <name type="scientific">Thermofilum adornatum</name>
    <dbReference type="NCBI Taxonomy" id="1365176"/>
    <lineage>
        <taxon>Archaea</taxon>
        <taxon>Thermoproteota</taxon>
        <taxon>Thermoprotei</taxon>
        <taxon>Thermofilales</taxon>
        <taxon>Thermofilaceae</taxon>
        <taxon>Thermofilum</taxon>
    </lineage>
</organism>
<dbReference type="PATRIC" id="fig|1365176.7.peg.1129"/>
<dbReference type="eggNOG" id="arCOG07430">
    <property type="taxonomic scope" value="Archaea"/>
</dbReference>
<keyword evidence="1" id="KW-0175">Coiled coil</keyword>
<evidence type="ECO:0000313" key="3">
    <source>
        <dbReference type="EMBL" id="AGT35485.1"/>
    </source>
</evidence>
<keyword evidence="4" id="KW-1185">Reference proteome</keyword>
<accession>S5Z7Y4</accession>
<feature type="transmembrane region" description="Helical" evidence="2">
    <location>
        <begin position="6"/>
        <end position="29"/>
    </location>
</feature>